<dbReference type="InterPro" id="IPR053191">
    <property type="entry name" value="DcsG_Biosynth_Enzyme"/>
</dbReference>
<dbReference type="Gene3D" id="3.40.50.20">
    <property type="match status" value="1"/>
</dbReference>
<dbReference type="InterPro" id="IPR013815">
    <property type="entry name" value="ATP_grasp_subdomain_1"/>
</dbReference>
<reference evidence="1 2" key="1">
    <citation type="submission" date="2024-06" db="EMBL/GenBank/DDBJ databases">
        <title>Sorghum-associated microbial communities from plants grown in Nebraska, USA.</title>
        <authorList>
            <person name="Schachtman D."/>
        </authorList>
    </citation>
    <scope>NUCLEOTIDE SEQUENCE [LARGE SCALE GENOMIC DNA]</scope>
    <source>
        <strain evidence="1 2">2814</strain>
    </source>
</reference>
<comment type="caution">
    <text evidence="1">The sequence shown here is derived from an EMBL/GenBank/DDBJ whole genome shotgun (WGS) entry which is preliminary data.</text>
</comment>
<evidence type="ECO:0000313" key="1">
    <source>
        <dbReference type="EMBL" id="MET4684135.1"/>
    </source>
</evidence>
<name>A0ABV2RDS8_9CAUL</name>
<dbReference type="EMBL" id="JBEPTF010000002">
    <property type="protein sequence ID" value="MET4684135.1"/>
    <property type="molecule type" value="Genomic_DNA"/>
</dbReference>
<protein>
    <recommendedName>
        <fullName evidence="3">Transporter</fullName>
    </recommendedName>
</protein>
<dbReference type="SUPFAM" id="SSF56059">
    <property type="entry name" value="Glutathione synthetase ATP-binding domain-like"/>
    <property type="match status" value="1"/>
</dbReference>
<dbReference type="Gene3D" id="3.30.1490.20">
    <property type="entry name" value="ATP-grasp fold, A domain"/>
    <property type="match status" value="1"/>
</dbReference>
<dbReference type="PANTHER" id="PTHR39217">
    <property type="match status" value="1"/>
</dbReference>
<dbReference type="RefSeq" id="WP_354089092.1">
    <property type="nucleotide sequence ID" value="NZ_JBEPTF010000002.1"/>
</dbReference>
<organism evidence="1 2">
    <name type="scientific">Brevundimonas faecalis</name>
    <dbReference type="NCBI Taxonomy" id="947378"/>
    <lineage>
        <taxon>Bacteria</taxon>
        <taxon>Pseudomonadati</taxon>
        <taxon>Pseudomonadota</taxon>
        <taxon>Alphaproteobacteria</taxon>
        <taxon>Caulobacterales</taxon>
        <taxon>Caulobacteraceae</taxon>
        <taxon>Brevundimonas</taxon>
    </lineage>
</organism>
<proteinExistence type="predicted"/>
<keyword evidence="2" id="KW-1185">Reference proteome</keyword>
<evidence type="ECO:0008006" key="3">
    <source>
        <dbReference type="Google" id="ProtNLM"/>
    </source>
</evidence>
<gene>
    <name evidence="1" type="ORF">ABIE19_002065</name>
</gene>
<accession>A0ABV2RDS8</accession>
<dbReference type="Proteomes" id="UP001549313">
    <property type="component" value="Unassembled WGS sequence"/>
</dbReference>
<sequence length="296" mass="31885">MTEVAVLTPDPADPSYIALWPGVLDRLSNALAGAGITARPTPWTDHVESAHGLTAFPLVLPLIAWGYHRDHENWMQACATWADAGAPLANPAEVLSWNSDKRYLARLAEKGVAIPPTIWSDHVDAGVVEAAFAATGARQLVVKPTVSGGAWRTLRVSAGDRLEEVLTEAPVGGAMIQPFLPGVVTEGETSLLFFGGELSHVVNKRPGHAEEFRIQVQYGGQYQRLDRAPEGALALAERTLAAIDEDLLYARIDVAPDPDGNWVLMEAELIEPDFYLDAAPEAGARFGRAVAERLAR</sequence>
<dbReference type="PANTHER" id="PTHR39217:SF1">
    <property type="entry name" value="GLUTATHIONE SYNTHETASE"/>
    <property type="match status" value="1"/>
</dbReference>
<evidence type="ECO:0000313" key="2">
    <source>
        <dbReference type="Proteomes" id="UP001549313"/>
    </source>
</evidence>
<dbReference type="Gene3D" id="3.30.470.20">
    <property type="entry name" value="ATP-grasp fold, B domain"/>
    <property type="match status" value="1"/>
</dbReference>